<dbReference type="EMBL" id="VJZN01000048">
    <property type="protein sequence ID" value="TRX01665.1"/>
    <property type="molecule type" value="Genomic_DNA"/>
</dbReference>
<keyword evidence="2" id="KW-1185">Reference proteome</keyword>
<evidence type="ECO:0000313" key="1">
    <source>
        <dbReference type="EMBL" id="TRX01665.1"/>
    </source>
</evidence>
<dbReference type="RefSeq" id="WP_144070574.1">
    <property type="nucleotide sequence ID" value="NZ_VJZN01000048.1"/>
</dbReference>
<comment type="caution">
    <text evidence="1">The sequence shown here is derived from an EMBL/GenBank/DDBJ whole genome shotgun (WGS) entry which is preliminary data.</text>
</comment>
<accession>A0ABY3CF28</accession>
<evidence type="ECO:0008006" key="3">
    <source>
        <dbReference type="Google" id="ProtNLM"/>
    </source>
</evidence>
<evidence type="ECO:0000313" key="2">
    <source>
        <dbReference type="Proteomes" id="UP000318528"/>
    </source>
</evidence>
<organism evidence="1 2">
    <name type="scientific">Flavobacterium gawalongense</name>
    <dbReference type="NCBI Taxonomy" id="2594432"/>
    <lineage>
        <taxon>Bacteria</taxon>
        <taxon>Pseudomonadati</taxon>
        <taxon>Bacteroidota</taxon>
        <taxon>Flavobacteriia</taxon>
        <taxon>Flavobacteriales</taxon>
        <taxon>Flavobacteriaceae</taxon>
        <taxon>Flavobacterium</taxon>
    </lineage>
</organism>
<proteinExistence type="predicted"/>
<gene>
    <name evidence="1" type="ORF">FNW12_16970</name>
</gene>
<dbReference type="Proteomes" id="UP000318528">
    <property type="component" value="Unassembled WGS sequence"/>
</dbReference>
<protein>
    <recommendedName>
        <fullName evidence="3">PRC-barrel domain-containing protein</fullName>
    </recommendedName>
</protein>
<sequence>MKYKDAIKIVNDNINLIGKKTNIGLIDEIVIYPTDENLKEEFKKIYIKTGNANEAINPFINEDVEISAIINKKMIIKQKIFFSTNLENIK</sequence>
<name>A0ABY3CF28_9FLAO</name>
<reference evidence="1 2" key="1">
    <citation type="submission" date="2019-07" db="EMBL/GenBank/DDBJ databases">
        <title>Novel species of Flavobacterium.</title>
        <authorList>
            <person name="Liu Q."/>
            <person name="Xin Y.-H."/>
        </authorList>
    </citation>
    <scope>NUCLEOTIDE SEQUENCE [LARGE SCALE GENOMIC DNA]</scope>
    <source>
        <strain evidence="1 2">GSP39</strain>
    </source>
</reference>